<evidence type="ECO:0000313" key="12">
    <source>
        <dbReference type="Proteomes" id="UP000769528"/>
    </source>
</evidence>
<evidence type="ECO:0000259" key="10">
    <source>
        <dbReference type="PROSITE" id="PS50929"/>
    </source>
</evidence>
<feature type="transmembrane region" description="Helical" evidence="8">
    <location>
        <begin position="916"/>
        <end position="937"/>
    </location>
</feature>
<dbReference type="OrthoDB" id="6500128at2759"/>
<dbReference type="CDD" id="cd18577">
    <property type="entry name" value="ABC_6TM_Pgp_ABCB1_D1_like"/>
    <property type="match status" value="1"/>
</dbReference>
<name>A0A9P8PU57_9ASCO</name>
<dbReference type="Gene3D" id="3.40.50.300">
    <property type="entry name" value="P-loop containing nucleotide triphosphate hydrolases"/>
    <property type="match status" value="2"/>
</dbReference>
<evidence type="ECO:0000256" key="1">
    <source>
        <dbReference type="ARBA" id="ARBA00004141"/>
    </source>
</evidence>
<keyword evidence="2" id="KW-0813">Transport</keyword>
<feature type="transmembrane region" description="Helical" evidence="8">
    <location>
        <begin position="66"/>
        <end position="90"/>
    </location>
</feature>
<dbReference type="InterPro" id="IPR039421">
    <property type="entry name" value="Type_1_exporter"/>
</dbReference>
<dbReference type="InterPro" id="IPR036640">
    <property type="entry name" value="ABC1_TM_sf"/>
</dbReference>
<keyword evidence="5" id="KW-0067">ATP-binding</keyword>
<accession>A0A9P8PU57</accession>
<feature type="transmembrane region" description="Helical" evidence="8">
    <location>
        <begin position="221"/>
        <end position="241"/>
    </location>
</feature>
<organism evidence="11 12">
    <name type="scientific">Wickerhamomyces mucosus</name>
    <dbReference type="NCBI Taxonomy" id="1378264"/>
    <lineage>
        <taxon>Eukaryota</taxon>
        <taxon>Fungi</taxon>
        <taxon>Dikarya</taxon>
        <taxon>Ascomycota</taxon>
        <taxon>Saccharomycotina</taxon>
        <taxon>Saccharomycetes</taxon>
        <taxon>Phaffomycetales</taxon>
        <taxon>Wickerhamomycetaceae</taxon>
        <taxon>Wickerhamomyces</taxon>
    </lineage>
</organism>
<evidence type="ECO:0000313" key="11">
    <source>
        <dbReference type="EMBL" id="KAH3678452.1"/>
    </source>
</evidence>
<evidence type="ECO:0000259" key="9">
    <source>
        <dbReference type="PROSITE" id="PS50893"/>
    </source>
</evidence>
<keyword evidence="4" id="KW-0547">Nucleotide-binding</keyword>
<evidence type="ECO:0000256" key="2">
    <source>
        <dbReference type="ARBA" id="ARBA00022448"/>
    </source>
</evidence>
<proteinExistence type="predicted"/>
<feature type="transmembrane region" description="Helical" evidence="8">
    <location>
        <begin position="810"/>
        <end position="830"/>
    </location>
</feature>
<feature type="transmembrane region" description="Helical" evidence="8">
    <location>
        <begin position="120"/>
        <end position="140"/>
    </location>
</feature>
<protein>
    <recommendedName>
        <fullName evidence="13">Alpha-factor-transporting ATPase</fullName>
    </recommendedName>
</protein>
<feature type="transmembrane region" description="Helical" evidence="8">
    <location>
        <begin position="196"/>
        <end position="215"/>
    </location>
</feature>
<sequence>MALYSPSTINTDVTWSSSQEYNVKNEDIREVYNLDIQNEDFQDKNDSQLTKIRKARIFMFTNKSDIAIITVETIFTIIGGLCPAISSILIGEVFECLSNWVSGKYTTNQDYMNHVTSTTMSLIILGAASIVIIWITISFWMQVGERQGLRARENMFKTLLERPVSWYDESEQIMGDLTQMNRCVEELRSGTAETSALLLQSIVSIISLACVSLYSSWSTTLVMLATVPIIVLLTYLFTFLIERFTKEENLETANAAKILDWSLTSAKLVRVFSTQQQEYIKFSEAVKKCRMAFLKLTISANANNGIVRFLMLCMFVQAFWFGSIEVKQSKLSAGNVITCFASGLILGDTFRGLLPHILMIQKSRVAIKRIQGFIELKKSNTVKTKFKTKIEKGYSNNILLHPEICNGDIKFKNVEFAYPSRPDAKVLKHVTLHFPAGQTTFLVGRSGSGKSTLGNLLLNFYQPNSGRIEIDGFSVNSLSSVWLTNNITLVEQNTTLFKDSLKNNILMGRSSKGFNSVTEEELQNACQMALLKEVIRDLKDGLDTLVGTNGVQLSGGQQQRVAIARARLRDTPILILDESVSALDIVLRDLIITAIKKWRTGKTTIILTHEYNQIGMDDYVYLMENGMVAEKGYKKDLEKSGIFKHLASLQESTIGKIHEKNFTIENINDATFLSKVNKRLSTQVLSSVNPMSYFANYNDEFDFEIGENLNAPPQKRNKRTLNFLATSEKIKQNEEKQLGSEGTDERPELTPIMKIIINMVKTVENKPFLVMGIIFAVLNGAVTPVFSYTFTKLLNGIVPEPGTDVGSNSYLIKWSIIVILLAFFDGFTSFMKSTILQYSSEKWIYYLRKEAFKKISEQGMRWFESKINTPAEINALILNDARDLRALVSTFISILISILVLGLAGIVWAMIESWKLSLVCLSLIPLFVLTSMLYAGLLQTSEINYKNAVADLETQVYETVIGIKTIRALRLNDYFKNRFEERVVVLKKVAFKRALFTGLGVSITNFLTFAVQGILLYYGLELIGDDDYSPTEILEAFVLLVFSIMTCVQLMTQIPEISRGQRSGSYIFNILKIDSDDVESGGTIIPHADSENIISFDSLDFAYPTAPHKRVLKNFSLLINRGEHIAIIGESGSGKSTLTLLLTRLFKTERDSLYIEGADINSVNIEWLRNRVTLVDQKAVFFDGTIYDNITYGLENISESEVYNSLKLANIYDFVISLPQGLHSRIDTSLVSGGQAQRLSIARALVRKPNILILDECTSALDAESTSKIIDTIHHNLRGKNITIIMITHSEDLMKIADRVVSLKNGRVVEDGNYNNLFKAQGEMFRIVSAGRLF</sequence>
<keyword evidence="6 8" id="KW-1133">Transmembrane helix</keyword>
<feature type="domain" description="ABC transporter" evidence="9">
    <location>
        <begin position="409"/>
        <end position="650"/>
    </location>
</feature>
<dbReference type="PROSITE" id="PS50893">
    <property type="entry name" value="ABC_TRANSPORTER_2"/>
    <property type="match status" value="2"/>
</dbReference>
<evidence type="ECO:0000256" key="3">
    <source>
        <dbReference type="ARBA" id="ARBA00022692"/>
    </source>
</evidence>
<evidence type="ECO:0000256" key="4">
    <source>
        <dbReference type="ARBA" id="ARBA00022741"/>
    </source>
</evidence>
<dbReference type="GO" id="GO:0005743">
    <property type="term" value="C:mitochondrial inner membrane"/>
    <property type="evidence" value="ECO:0007669"/>
    <property type="project" value="TreeGrafter"/>
</dbReference>
<reference evidence="11" key="2">
    <citation type="submission" date="2021-01" db="EMBL/GenBank/DDBJ databases">
        <authorList>
            <person name="Schikora-Tamarit M.A."/>
        </authorList>
    </citation>
    <scope>NUCLEOTIDE SEQUENCE</scope>
    <source>
        <strain evidence="11">CBS6341</strain>
    </source>
</reference>
<dbReference type="InterPro" id="IPR003593">
    <property type="entry name" value="AAA+_ATPase"/>
</dbReference>
<gene>
    <name evidence="11" type="ORF">WICMUC_001469</name>
</gene>
<dbReference type="PROSITE" id="PS50929">
    <property type="entry name" value="ABC_TM1F"/>
    <property type="match status" value="2"/>
</dbReference>
<dbReference type="Gene3D" id="1.20.1560.10">
    <property type="entry name" value="ABC transporter type 1, transmembrane domain"/>
    <property type="match status" value="1"/>
</dbReference>
<feature type="domain" description="ABC transmembrane type-1" evidence="10">
    <location>
        <begin position="73"/>
        <end position="362"/>
    </location>
</feature>
<dbReference type="Pfam" id="PF00005">
    <property type="entry name" value="ABC_tran"/>
    <property type="match status" value="2"/>
</dbReference>
<dbReference type="PANTHER" id="PTHR43394:SF15">
    <property type="entry name" value="ALPHA-FACTOR-TRANSPORTING ATPASE"/>
    <property type="match status" value="1"/>
</dbReference>
<dbReference type="GO" id="GO:0005524">
    <property type="term" value="F:ATP binding"/>
    <property type="evidence" value="ECO:0007669"/>
    <property type="project" value="UniProtKB-KW"/>
</dbReference>
<dbReference type="SMART" id="SM00382">
    <property type="entry name" value="AAA"/>
    <property type="match status" value="2"/>
</dbReference>
<evidence type="ECO:0000256" key="6">
    <source>
        <dbReference type="ARBA" id="ARBA00022989"/>
    </source>
</evidence>
<feature type="transmembrane region" description="Helical" evidence="8">
    <location>
        <begin position="334"/>
        <end position="354"/>
    </location>
</feature>
<evidence type="ECO:0008006" key="13">
    <source>
        <dbReference type="Google" id="ProtNLM"/>
    </source>
</evidence>
<dbReference type="InterPro" id="IPR003439">
    <property type="entry name" value="ABC_transporter-like_ATP-bd"/>
</dbReference>
<dbReference type="CDD" id="cd18578">
    <property type="entry name" value="ABC_6TM_Pgp_ABCB1_D2_like"/>
    <property type="match status" value="1"/>
</dbReference>
<feature type="transmembrane region" description="Helical" evidence="8">
    <location>
        <begin position="768"/>
        <end position="790"/>
    </location>
</feature>
<keyword evidence="3 8" id="KW-0812">Transmembrane</keyword>
<dbReference type="PANTHER" id="PTHR43394">
    <property type="entry name" value="ATP-DEPENDENT PERMEASE MDL1, MITOCHONDRIAL"/>
    <property type="match status" value="1"/>
</dbReference>
<dbReference type="GO" id="GO:0015421">
    <property type="term" value="F:ABC-type oligopeptide transporter activity"/>
    <property type="evidence" value="ECO:0007669"/>
    <property type="project" value="TreeGrafter"/>
</dbReference>
<comment type="caution">
    <text evidence="11">The sequence shown here is derived from an EMBL/GenBank/DDBJ whole genome shotgun (WGS) entry which is preliminary data.</text>
</comment>
<feature type="transmembrane region" description="Helical" evidence="8">
    <location>
        <begin position="994"/>
        <end position="1018"/>
    </location>
</feature>
<dbReference type="EMBL" id="JAEUBF010000443">
    <property type="protein sequence ID" value="KAH3678452.1"/>
    <property type="molecule type" value="Genomic_DNA"/>
</dbReference>
<dbReference type="FunFam" id="3.40.50.300:FF:001471">
    <property type="entry name" value="P-loop containing nucleoside triphosphate hydrolase protein"/>
    <property type="match status" value="1"/>
</dbReference>
<dbReference type="Proteomes" id="UP000769528">
    <property type="component" value="Unassembled WGS sequence"/>
</dbReference>
<evidence type="ECO:0000256" key="7">
    <source>
        <dbReference type="ARBA" id="ARBA00023136"/>
    </source>
</evidence>
<dbReference type="InterPro" id="IPR011527">
    <property type="entry name" value="ABC1_TM_dom"/>
</dbReference>
<feature type="transmembrane region" description="Helical" evidence="8">
    <location>
        <begin position="886"/>
        <end position="910"/>
    </location>
</feature>
<dbReference type="InterPro" id="IPR027417">
    <property type="entry name" value="P-loop_NTPase"/>
</dbReference>
<feature type="domain" description="ABC transmembrane type-1" evidence="10">
    <location>
        <begin position="770"/>
        <end position="1059"/>
    </location>
</feature>
<keyword evidence="7 8" id="KW-0472">Membrane</keyword>
<dbReference type="GO" id="GO:0090374">
    <property type="term" value="P:oligopeptide export from mitochondrion"/>
    <property type="evidence" value="ECO:0007669"/>
    <property type="project" value="TreeGrafter"/>
</dbReference>
<reference evidence="11" key="1">
    <citation type="journal article" date="2021" name="Open Biol.">
        <title>Shared evolutionary footprints suggest mitochondrial oxidative damage underlies multiple complex I losses in fungi.</title>
        <authorList>
            <person name="Schikora-Tamarit M.A."/>
            <person name="Marcet-Houben M."/>
            <person name="Nosek J."/>
            <person name="Gabaldon T."/>
        </authorList>
    </citation>
    <scope>NUCLEOTIDE SEQUENCE</scope>
    <source>
        <strain evidence="11">CBS6341</strain>
    </source>
</reference>
<dbReference type="PROSITE" id="PS00211">
    <property type="entry name" value="ABC_TRANSPORTER_1"/>
    <property type="match status" value="1"/>
</dbReference>
<dbReference type="FunFam" id="3.40.50.300:FF:000604">
    <property type="entry name" value="ABC transporter B family member 28"/>
    <property type="match status" value="1"/>
</dbReference>
<keyword evidence="12" id="KW-1185">Reference proteome</keyword>
<dbReference type="GO" id="GO:0016887">
    <property type="term" value="F:ATP hydrolysis activity"/>
    <property type="evidence" value="ECO:0007669"/>
    <property type="project" value="InterPro"/>
</dbReference>
<feature type="transmembrane region" description="Helical" evidence="8">
    <location>
        <begin position="1033"/>
        <end position="1052"/>
    </location>
</feature>
<feature type="transmembrane region" description="Helical" evidence="8">
    <location>
        <begin position="305"/>
        <end position="322"/>
    </location>
</feature>
<dbReference type="SUPFAM" id="SSF52540">
    <property type="entry name" value="P-loop containing nucleoside triphosphate hydrolases"/>
    <property type="match status" value="2"/>
</dbReference>
<comment type="subcellular location">
    <subcellularLocation>
        <location evidence="1">Membrane</location>
        <topology evidence="1">Multi-pass membrane protein</topology>
    </subcellularLocation>
</comment>
<dbReference type="Pfam" id="PF00664">
    <property type="entry name" value="ABC_membrane"/>
    <property type="match status" value="2"/>
</dbReference>
<evidence type="ECO:0000256" key="5">
    <source>
        <dbReference type="ARBA" id="ARBA00022840"/>
    </source>
</evidence>
<evidence type="ECO:0000256" key="8">
    <source>
        <dbReference type="SAM" id="Phobius"/>
    </source>
</evidence>
<feature type="domain" description="ABC transporter" evidence="9">
    <location>
        <begin position="1094"/>
        <end position="1330"/>
    </location>
</feature>
<dbReference type="InterPro" id="IPR017871">
    <property type="entry name" value="ABC_transporter-like_CS"/>
</dbReference>
<dbReference type="SUPFAM" id="SSF90123">
    <property type="entry name" value="ABC transporter transmembrane region"/>
    <property type="match status" value="2"/>
</dbReference>